<evidence type="ECO:0000256" key="1">
    <source>
        <dbReference type="ARBA" id="ARBA00004651"/>
    </source>
</evidence>
<evidence type="ECO:0000313" key="9">
    <source>
        <dbReference type="Proteomes" id="UP000523079"/>
    </source>
</evidence>
<keyword evidence="3 6" id="KW-1133">Transmembrane helix</keyword>
<feature type="transmembrane region" description="Helical" evidence="6">
    <location>
        <begin position="307"/>
        <end position="326"/>
    </location>
</feature>
<evidence type="ECO:0000313" key="8">
    <source>
        <dbReference type="EMBL" id="MBA8794914.1"/>
    </source>
</evidence>
<evidence type="ECO:0000256" key="4">
    <source>
        <dbReference type="ARBA" id="ARBA00023136"/>
    </source>
</evidence>
<feature type="transmembrane region" description="Helical" evidence="6">
    <location>
        <begin position="332"/>
        <end position="349"/>
    </location>
</feature>
<dbReference type="GO" id="GO:0005886">
    <property type="term" value="C:plasma membrane"/>
    <property type="evidence" value="ECO:0007669"/>
    <property type="project" value="UniProtKB-SubCell"/>
</dbReference>
<dbReference type="Proteomes" id="UP000523079">
    <property type="component" value="Unassembled WGS sequence"/>
</dbReference>
<proteinExistence type="predicted"/>
<dbReference type="AlphaFoldDB" id="A0A7W3ITG4"/>
<keyword evidence="9" id="KW-1185">Reference proteome</keyword>
<feature type="transmembrane region" description="Helical" evidence="6">
    <location>
        <begin position="21"/>
        <end position="41"/>
    </location>
</feature>
<feature type="transmembrane region" description="Helical" evidence="6">
    <location>
        <begin position="238"/>
        <end position="255"/>
    </location>
</feature>
<dbReference type="Gene3D" id="1.20.1250.20">
    <property type="entry name" value="MFS general substrate transporter like domains"/>
    <property type="match status" value="1"/>
</dbReference>
<feature type="transmembrane region" description="Helical" evidence="6">
    <location>
        <begin position="87"/>
        <end position="109"/>
    </location>
</feature>
<keyword evidence="2 6" id="KW-0812">Transmembrane</keyword>
<feature type="domain" description="Major facilitator superfamily (MFS) profile" evidence="7">
    <location>
        <begin position="22"/>
        <end position="414"/>
    </location>
</feature>
<feature type="transmembrane region" description="Helical" evidence="6">
    <location>
        <begin position="61"/>
        <end position="80"/>
    </location>
</feature>
<feature type="transmembrane region" description="Helical" evidence="6">
    <location>
        <begin position="361"/>
        <end position="379"/>
    </location>
</feature>
<name>A0A7W3ITG4_9ACTN</name>
<comment type="caution">
    <text evidence="8">The sequence shown here is derived from an EMBL/GenBank/DDBJ whole genome shotgun (WGS) entry which is preliminary data.</text>
</comment>
<feature type="transmembrane region" description="Helical" evidence="6">
    <location>
        <begin position="175"/>
        <end position="195"/>
    </location>
</feature>
<dbReference type="EMBL" id="JACGWT010000004">
    <property type="protein sequence ID" value="MBA8794914.1"/>
    <property type="molecule type" value="Genomic_DNA"/>
</dbReference>
<gene>
    <name evidence="8" type="ORF">FHX74_002542</name>
</gene>
<protein>
    <submittedName>
        <fullName evidence="8">MFS family permease</fullName>
    </submittedName>
</protein>
<dbReference type="PROSITE" id="PS50850">
    <property type="entry name" value="MFS"/>
    <property type="match status" value="1"/>
</dbReference>
<dbReference type="InterPro" id="IPR020846">
    <property type="entry name" value="MFS_dom"/>
</dbReference>
<evidence type="ECO:0000256" key="3">
    <source>
        <dbReference type="ARBA" id="ARBA00022989"/>
    </source>
</evidence>
<dbReference type="RefSeq" id="WP_220483904.1">
    <property type="nucleotide sequence ID" value="NZ_JACGWT010000004.1"/>
</dbReference>
<dbReference type="PANTHER" id="PTHR23514:SF13">
    <property type="entry name" value="INNER MEMBRANE PROTEIN YBJJ"/>
    <property type="match status" value="1"/>
</dbReference>
<dbReference type="PANTHER" id="PTHR23514">
    <property type="entry name" value="BYPASS OF STOP CODON PROTEIN 6"/>
    <property type="match status" value="1"/>
</dbReference>
<feature type="compositionally biased region" description="Low complexity" evidence="5">
    <location>
        <begin position="205"/>
        <end position="214"/>
    </location>
</feature>
<reference evidence="8 9" key="1">
    <citation type="submission" date="2020-07" db="EMBL/GenBank/DDBJ databases">
        <title>Sequencing the genomes of 1000 actinobacteria strains.</title>
        <authorList>
            <person name="Klenk H.-P."/>
        </authorList>
    </citation>
    <scope>NUCLEOTIDE SEQUENCE [LARGE SCALE GENOMIC DNA]</scope>
    <source>
        <strain evidence="8 9">DSM 100723</strain>
    </source>
</reference>
<feature type="transmembrane region" description="Helical" evidence="6">
    <location>
        <begin position="148"/>
        <end position="169"/>
    </location>
</feature>
<feature type="transmembrane region" description="Helical" evidence="6">
    <location>
        <begin position="267"/>
        <end position="287"/>
    </location>
</feature>
<dbReference type="InterPro" id="IPR011701">
    <property type="entry name" value="MFS"/>
</dbReference>
<dbReference type="InterPro" id="IPR036259">
    <property type="entry name" value="MFS_trans_sf"/>
</dbReference>
<accession>A0A7W3ITG4</accession>
<dbReference type="Pfam" id="PF07690">
    <property type="entry name" value="MFS_1"/>
    <property type="match status" value="1"/>
</dbReference>
<dbReference type="SUPFAM" id="SSF103473">
    <property type="entry name" value="MFS general substrate transporter"/>
    <property type="match status" value="1"/>
</dbReference>
<sequence>MATDSRTVPRTGTDAARRLRNWRIALASVFFLNGIAVATWVTRTPAIRDALSASTAEMGLVLVGTSIGSFVGISIAGVVVERRGARFVVLVGIGAVAIGLGVVALGAAIAQPVVVSGGLALLGYGFGSSEIGTNVSGVELERAMARSVIPGLHGLYSVGTVIGALLGLVANHLDLPVVLHLAVAAVVIAAVTALIGRHLPAPAAATAPSTETSAQNDDPAPDTAPEDSRRLAWVDRRLVALGFIILGMALAEGSATDWLPLIVVDGYGSTAAVGSVVYAFFGAAMAVGRLNGGRAIDRFGRTAVMRVSALIGAVGIATVVVAPTLWVGAIGVLLWGIGASLGFPVALSAAGDHPRYAARRASAVATAGYAAFLIGPPILGFLGQHVGLREAMLVVMVVVAATALFAGAVRGRPAPAAPAVPNGPA</sequence>
<evidence type="ECO:0000256" key="6">
    <source>
        <dbReference type="SAM" id="Phobius"/>
    </source>
</evidence>
<dbReference type="InterPro" id="IPR051788">
    <property type="entry name" value="MFS_Transporter"/>
</dbReference>
<organism evidence="8 9">
    <name type="scientific">Microlunatus kandeliicorticis</name>
    <dbReference type="NCBI Taxonomy" id="1759536"/>
    <lineage>
        <taxon>Bacteria</taxon>
        <taxon>Bacillati</taxon>
        <taxon>Actinomycetota</taxon>
        <taxon>Actinomycetes</taxon>
        <taxon>Propionibacteriales</taxon>
        <taxon>Propionibacteriaceae</taxon>
        <taxon>Microlunatus</taxon>
    </lineage>
</organism>
<evidence type="ECO:0000256" key="5">
    <source>
        <dbReference type="SAM" id="MobiDB-lite"/>
    </source>
</evidence>
<feature type="transmembrane region" description="Helical" evidence="6">
    <location>
        <begin position="115"/>
        <end position="136"/>
    </location>
</feature>
<feature type="region of interest" description="Disordered" evidence="5">
    <location>
        <begin position="205"/>
        <end position="227"/>
    </location>
</feature>
<dbReference type="GO" id="GO:0022857">
    <property type="term" value="F:transmembrane transporter activity"/>
    <property type="evidence" value="ECO:0007669"/>
    <property type="project" value="InterPro"/>
</dbReference>
<comment type="subcellular location">
    <subcellularLocation>
        <location evidence="1">Cell membrane</location>
        <topology evidence="1">Multi-pass membrane protein</topology>
    </subcellularLocation>
</comment>
<evidence type="ECO:0000256" key="2">
    <source>
        <dbReference type="ARBA" id="ARBA00022692"/>
    </source>
</evidence>
<evidence type="ECO:0000259" key="7">
    <source>
        <dbReference type="PROSITE" id="PS50850"/>
    </source>
</evidence>
<feature type="transmembrane region" description="Helical" evidence="6">
    <location>
        <begin position="391"/>
        <end position="409"/>
    </location>
</feature>
<keyword evidence="4 6" id="KW-0472">Membrane</keyword>
<dbReference type="CDD" id="cd17393">
    <property type="entry name" value="MFS_MosC_like"/>
    <property type="match status" value="1"/>
</dbReference>